<keyword evidence="4" id="KW-1003">Cell membrane</keyword>
<dbReference type="STRING" id="350688.Clos_0949"/>
<dbReference type="InterPro" id="IPR000522">
    <property type="entry name" value="ABC_transptr_permease_BtuC"/>
</dbReference>
<keyword evidence="10" id="KW-1185">Reference proteome</keyword>
<dbReference type="Pfam" id="PF01032">
    <property type="entry name" value="FecCD"/>
    <property type="match status" value="1"/>
</dbReference>
<dbReference type="EMBL" id="CP000853">
    <property type="protein sequence ID" value="ABW18496.1"/>
    <property type="molecule type" value="Genomic_DNA"/>
</dbReference>
<protein>
    <submittedName>
        <fullName evidence="9">Transport system permease protein</fullName>
    </submittedName>
</protein>
<feature type="transmembrane region" description="Helical" evidence="8">
    <location>
        <begin position="93"/>
        <end position="119"/>
    </location>
</feature>
<keyword evidence="7 8" id="KW-0472">Membrane</keyword>
<dbReference type="GO" id="GO:0022857">
    <property type="term" value="F:transmembrane transporter activity"/>
    <property type="evidence" value="ECO:0007669"/>
    <property type="project" value="InterPro"/>
</dbReference>
<evidence type="ECO:0000256" key="7">
    <source>
        <dbReference type="ARBA" id="ARBA00023136"/>
    </source>
</evidence>
<evidence type="ECO:0000256" key="4">
    <source>
        <dbReference type="ARBA" id="ARBA00022475"/>
    </source>
</evidence>
<dbReference type="SUPFAM" id="SSF81345">
    <property type="entry name" value="ABC transporter involved in vitamin B12 uptake, BtuC"/>
    <property type="match status" value="1"/>
</dbReference>
<name>A8MFV8_ALKOO</name>
<proteinExistence type="inferred from homology"/>
<organism evidence="9 10">
    <name type="scientific">Alkaliphilus oremlandii (strain OhILAs)</name>
    <name type="common">Clostridium oremlandii (strain OhILAs)</name>
    <dbReference type="NCBI Taxonomy" id="350688"/>
    <lineage>
        <taxon>Bacteria</taxon>
        <taxon>Bacillati</taxon>
        <taxon>Bacillota</taxon>
        <taxon>Clostridia</taxon>
        <taxon>Peptostreptococcales</taxon>
        <taxon>Natronincolaceae</taxon>
        <taxon>Alkaliphilus</taxon>
    </lineage>
</organism>
<evidence type="ECO:0000256" key="5">
    <source>
        <dbReference type="ARBA" id="ARBA00022692"/>
    </source>
</evidence>
<evidence type="ECO:0000256" key="1">
    <source>
        <dbReference type="ARBA" id="ARBA00004651"/>
    </source>
</evidence>
<evidence type="ECO:0000256" key="3">
    <source>
        <dbReference type="ARBA" id="ARBA00022448"/>
    </source>
</evidence>
<dbReference type="PANTHER" id="PTHR30472">
    <property type="entry name" value="FERRIC ENTEROBACTIN TRANSPORT SYSTEM PERMEASE PROTEIN"/>
    <property type="match status" value="1"/>
</dbReference>
<sequence>MRKNLKTTRLFLLLILLLLFSIALNIRKGSVDLNLKSLMDVILGNRELSQLESNILFKIRLPRIISAILFGGALSISGFLLQTFFKNPIVGPFVLGVSSGAKLFVGLFILTTISIPSLISGPFEMFLIAFVGSMLVMSLVLLFAKSAESISVLIVVGIMIGYVASAGTDFMMTFASEQKIATLTTWSMGTFSGVTWDMIKVSAIIIIPTTLSVFFLSKPLQGYLLGENYAKSMGINIKAFRIILITLSSILSACVTAFAGPVSFVGIAVPHLTRLTCKTSNPKILTPAIFLLGASFTLIADYFARTLFSPVELNISTVTSFIGAPLIIWLMLNRRKRI</sequence>
<comment type="similarity">
    <text evidence="2">Belongs to the binding-protein-dependent transport system permease family. FecCD subfamily.</text>
</comment>
<dbReference type="GO" id="GO:0033214">
    <property type="term" value="P:siderophore-iron import into cell"/>
    <property type="evidence" value="ECO:0007669"/>
    <property type="project" value="TreeGrafter"/>
</dbReference>
<keyword evidence="3" id="KW-0813">Transport</keyword>
<dbReference type="CDD" id="cd06550">
    <property type="entry name" value="TM_ABC_iron-siderophores_like"/>
    <property type="match status" value="1"/>
</dbReference>
<feature type="transmembrane region" description="Helical" evidence="8">
    <location>
        <begin position="238"/>
        <end position="264"/>
    </location>
</feature>
<evidence type="ECO:0000313" key="10">
    <source>
        <dbReference type="Proteomes" id="UP000000269"/>
    </source>
</evidence>
<dbReference type="Gene3D" id="1.10.3470.10">
    <property type="entry name" value="ABC transporter involved in vitamin B12 uptake, BtuC"/>
    <property type="match status" value="1"/>
</dbReference>
<evidence type="ECO:0000313" key="9">
    <source>
        <dbReference type="EMBL" id="ABW18496.1"/>
    </source>
</evidence>
<evidence type="ECO:0000256" key="8">
    <source>
        <dbReference type="SAM" id="Phobius"/>
    </source>
</evidence>
<feature type="transmembrane region" description="Helical" evidence="8">
    <location>
        <begin position="194"/>
        <end position="217"/>
    </location>
</feature>
<dbReference type="PANTHER" id="PTHR30472:SF41">
    <property type="entry name" value="TRANSPORT SYSTEM PERMEASE PROTEIN"/>
    <property type="match status" value="1"/>
</dbReference>
<feature type="transmembrane region" description="Helical" evidence="8">
    <location>
        <begin position="125"/>
        <end position="144"/>
    </location>
</feature>
<evidence type="ECO:0000256" key="2">
    <source>
        <dbReference type="ARBA" id="ARBA00007935"/>
    </source>
</evidence>
<evidence type="ECO:0000256" key="6">
    <source>
        <dbReference type="ARBA" id="ARBA00022989"/>
    </source>
</evidence>
<feature type="transmembrane region" description="Helical" evidence="8">
    <location>
        <begin position="284"/>
        <end position="304"/>
    </location>
</feature>
<feature type="transmembrane region" description="Helical" evidence="8">
    <location>
        <begin position="151"/>
        <end position="174"/>
    </location>
</feature>
<dbReference type="RefSeq" id="WP_012158808.1">
    <property type="nucleotide sequence ID" value="NC_009922.1"/>
</dbReference>
<comment type="subcellular location">
    <subcellularLocation>
        <location evidence="1">Cell membrane</location>
        <topology evidence="1">Multi-pass membrane protein</topology>
    </subcellularLocation>
</comment>
<accession>A8MFV8</accession>
<dbReference type="Proteomes" id="UP000000269">
    <property type="component" value="Chromosome"/>
</dbReference>
<dbReference type="eggNOG" id="COG0609">
    <property type="taxonomic scope" value="Bacteria"/>
</dbReference>
<keyword evidence="6 8" id="KW-1133">Transmembrane helix</keyword>
<dbReference type="InterPro" id="IPR037294">
    <property type="entry name" value="ABC_BtuC-like"/>
</dbReference>
<gene>
    <name evidence="9" type="ordered locus">Clos_0949</name>
</gene>
<dbReference type="AlphaFoldDB" id="A8MFV8"/>
<dbReference type="KEGG" id="aoe:Clos_0949"/>
<dbReference type="GO" id="GO:0005886">
    <property type="term" value="C:plasma membrane"/>
    <property type="evidence" value="ECO:0007669"/>
    <property type="project" value="UniProtKB-SubCell"/>
</dbReference>
<feature type="transmembrane region" description="Helical" evidence="8">
    <location>
        <begin position="311"/>
        <end position="332"/>
    </location>
</feature>
<feature type="transmembrane region" description="Helical" evidence="8">
    <location>
        <begin position="61"/>
        <end position="81"/>
    </location>
</feature>
<keyword evidence="5 8" id="KW-0812">Transmembrane</keyword>
<dbReference type="OrthoDB" id="9792889at2"/>
<reference evidence="10" key="1">
    <citation type="submission" date="2007-10" db="EMBL/GenBank/DDBJ databases">
        <title>Complete genome of Alkaliphilus oremlandii OhILAs.</title>
        <authorList>
            <person name="Copeland A."/>
            <person name="Lucas S."/>
            <person name="Lapidus A."/>
            <person name="Barry K."/>
            <person name="Detter J.C."/>
            <person name="Glavina del Rio T."/>
            <person name="Hammon N."/>
            <person name="Israni S."/>
            <person name="Dalin E."/>
            <person name="Tice H."/>
            <person name="Pitluck S."/>
            <person name="Chain P."/>
            <person name="Malfatti S."/>
            <person name="Shin M."/>
            <person name="Vergez L."/>
            <person name="Schmutz J."/>
            <person name="Larimer F."/>
            <person name="Land M."/>
            <person name="Hauser L."/>
            <person name="Kyrpides N."/>
            <person name="Mikhailova N."/>
            <person name="Stolz J.F."/>
            <person name="Dawson A."/>
            <person name="Fisher E."/>
            <person name="Crable B."/>
            <person name="Perera E."/>
            <person name="Lisak J."/>
            <person name="Ranganathan M."/>
            <person name="Basu P."/>
            <person name="Richardson P."/>
        </authorList>
    </citation>
    <scope>NUCLEOTIDE SEQUENCE [LARGE SCALE GENOMIC DNA]</scope>
    <source>
        <strain evidence="10">OhILAs</strain>
    </source>
</reference>
<dbReference type="HOGENOM" id="CLU_013016_0_0_9"/>